<dbReference type="AlphaFoldDB" id="A0A2X0PP91"/>
<organism evidence="2 3">
    <name type="scientific">Microbotryum silenes-dioicae</name>
    <dbReference type="NCBI Taxonomy" id="796604"/>
    <lineage>
        <taxon>Eukaryota</taxon>
        <taxon>Fungi</taxon>
        <taxon>Dikarya</taxon>
        <taxon>Basidiomycota</taxon>
        <taxon>Pucciniomycotina</taxon>
        <taxon>Microbotryomycetes</taxon>
        <taxon>Microbotryales</taxon>
        <taxon>Microbotryaceae</taxon>
        <taxon>Microbotryum</taxon>
    </lineage>
</organism>
<feature type="region of interest" description="Disordered" evidence="1">
    <location>
        <begin position="350"/>
        <end position="491"/>
    </location>
</feature>
<evidence type="ECO:0000313" key="3">
    <source>
        <dbReference type="Proteomes" id="UP000249464"/>
    </source>
</evidence>
<feature type="compositionally biased region" description="Low complexity" evidence="1">
    <location>
        <begin position="360"/>
        <end position="379"/>
    </location>
</feature>
<proteinExistence type="predicted"/>
<evidence type="ECO:0000313" key="2">
    <source>
        <dbReference type="EMBL" id="SGZ30249.1"/>
    </source>
</evidence>
<dbReference type="EMBL" id="FQNC01000105">
    <property type="protein sequence ID" value="SGZ30249.1"/>
    <property type="molecule type" value="Genomic_DNA"/>
</dbReference>
<evidence type="ECO:0000256" key="1">
    <source>
        <dbReference type="SAM" id="MobiDB-lite"/>
    </source>
</evidence>
<feature type="compositionally biased region" description="Acidic residues" evidence="1">
    <location>
        <begin position="408"/>
        <end position="417"/>
    </location>
</feature>
<keyword evidence="3" id="KW-1185">Reference proteome</keyword>
<feature type="compositionally biased region" description="Acidic residues" evidence="1">
    <location>
        <begin position="427"/>
        <end position="447"/>
    </location>
</feature>
<gene>
    <name evidence="2" type="primary">BQ5605_C111g13220</name>
    <name evidence="2" type="ORF">BQ5605_C111G13220</name>
</gene>
<dbReference type="Proteomes" id="UP000249464">
    <property type="component" value="Unassembled WGS sequence"/>
</dbReference>
<reference evidence="2 3" key="1">
    <citation type="submission" date="2016-11" db="EMBL/GenBank/DDBJ databases">
        <authorList>
            <person name="Jaros S."/>
            <person name="Januszkiewicz K."/>
            <person name="Wedrychowicz H."/>
        </authorList>
    </citation>
    <scope>NUCLEOTIDE SEQUENCE [LARGE SCALE GENOMIC DNA]</scope>
</reference>
<feature type="compositionally biased region" description="Pro residues" evidence="1">
    <location>
        <begin position="7"/>
        <end position="17"/>
    </location>
</feature>
<protein>
    <submittedName>
        <fullName evidence="2">BQ5605_C111g13220 protein</fullName>
    </submittedName>
</protein>
<accession>A0A2X0PP91</accession>
<sequence>METGDTGPPPGAPPPPSASAATSVPIGTKETQVPIAAATYATAAIQKTKQTPEQQTQQQHRAKALTQMFEVMGAVPGNRTDRWLQATFATDEYPVATATSLKYSALNANRSIRNIFDFALDVTLTVQGASKASPADKADLLGCVTRLLSPQSPLCFDAEVTLPEHLAAFAPQIRGIQHSSFVRAGVVNHRISVGFVSAKARDSALTAPLALTWHSAKAHFAKAHHFYHNMVELRINVGVAAVPSRDAIVDSFKSIVTKITAKGHRCELVQVLRVIHVDNDSAYAHLAGEFSAFIRFDDDALFKAPNNTLKELLPSKVSLATRGNMHTAVRHDYEREAACARCHFKEANKNTGRHNKHHNNPTNTTTNNNDTTNTNNTDNDASEVAPSRALGTDQLESRNRFAGLEVEGGQEDDIEEEVAGKEGEEKEQVEEGDEDTGAKADDEDSDSDGNAGAGIDKAGGDGKDDDKDDDETTTRTNRTTARREANEGGMT</sequence>
<name>A0A2X0PP91_9BASI</name>
<feature type="region of interest" description="Disordered" evidence="1">
    <location>
        <begin position="1"/>
        <end position="28"/>
    </location>
</feature>
<feature type="compositionally biased region" description="Basic and acidic residues" evidence="1">
    <location>
        <begin position="481"/>
        <end position="491"/>
    </location>
</feature>